<dbReference type="Pfam" id="PF00528">
    <property type="entry name" value="BPD_transp_1"/>
    <property type="match status" value="1"/>
</dbReference>
<dbReference type="PANTHER" id="PTHR43839:SF3">
    <property type="entry name" value="OLIGOPEPTIDE ABC TRANSPORTER, PERMEASE PROTEIN"/>
    <property type="match status" value="1"/>
</dbReference>
<keyword evidence="3 5" id="KW-1133">Transmembrane helix</keyword>
<dbReference type="SUPFAM" id="SSF161098">
    <property type="entry name" value="MetI-like"/>
    <property type="match status" value="1"/>
</dbReference>
<dbReference type="EMBL" id="BARV01031445">
    <property type="protein sequence ID" value="GAI37737.1"/>
    <property type="molecule type" value="Genomic_DNA"/>
</dbReference>
<evidence type="ECO:0000259" key="6">
    <source>
        <dbReference type="PROSITE" id="PS50928"/>
    </source>
</evidence>
<protein>
    <recommendedName>
        <fullName evidence="6">ABC transmembrane type-1 domain-containing protein</fullName>
    </recommendedName>
</protein>
<feature type="transmembrane region" description="Helical" evidence="5">
    <location>
        <begin position="105"/>
        <end position="127"/>
    </location>
</feature>
<comment type="caution">
    <text evidence="7">The sequence shown here is derived from an EMBL/GenBank/DDBJ whole genome shotgun (WGS) entry which is preliminary data.</text>
</comment>
<dbReference type="InterPro" id="IPR000515">
    <property type="entry name" value="MetI-like"/>
</dbReference>
<dbReference type="Gene3D" id="1.10.3720.10">
    <property type="entry name" value="MetI-like"/>
    <property type="match status" value="1"/>
</dbReference>
<reference evidence="7" key="1">
    <citation type="journal article" date="2014" name="Front. Microbiol.">
        <title>High frequency of phylogenetically diverse reductive dehalogenase-homologous genes in deep subseafloor sedimentary metagenomes.</title>
        <authorList>
            <person name="Kawai M."/>
            <person name="Futagami T."/>
            <person name="Toyoda A."/>
            <person name="Takaki Y."/>
            <person name="Nishi S."/>
            <person name="Hori S."/>
            <person name="Arai W."/>
            <person name="Tsubouchi T."/>
            <person name="Morono Y."/>
            <person name="Uchiyama I."/>
            <person name="Ito T."/>
            <person name="Fujiyama A."/>
            <person name="Inagaki F."/>
            <person name="Takami H."/>
        </authorList>
    </citation>
    <scope>NUCLEOTIDE SEQUENCE</scope>
    <source>
        <strain evidence="7">Expedition CK06-06</strain>
    </source>
</reference>
<organism evidence="7">
    <name type="scientific">marine sediment metagenome</name>
    <dbReference type="NCBI Taxonomy" id="412755"/>
    <lineage>
        <taxon>unclassified sequences</taxon>
        <taxon>metagenomes</taxon>
        <taxon>ecological metagenomes</taxon>
    </lineage>
</organism>
<dbReference type="InterPro" id="IPR035906">
    <property type="entry name" value="MetI-like_sf"/>
</dbReference>
<accession>X1N136</accession>
<evidence type="ECO:0000313" key="7">
    <source>
        <dbReference type="EMBL" id="GAI37737.1"/>
    </source>
</evidence>
<dbReference type="CDD" id="cd06261">
    <property type="entry name" value="TM_PBP2"/>
    <property type="match status" value="1"/>
</dbReference>
<sequence length="140" mass="15294">YFGIGIILSLVGWGGLARVVRGKLLELRELDYVLAARVSGVSEWSIIRVHMLPNFASYLIVSVTLSIPGMILGETALSFLGLGLRSPAVSWGVLLEKAQNIASVAIYWWTVIPVLFVIITVMAFNFLGDGLRDAADPYKQ</sequence>
<feature type="transmembrane region" description="Helical" evidence="5">
    <location>
        <begin position="58"/>
        <end position="84"/>
    </location>
</feature>
<dbReference type="GO" id="GO:0016020">
    <property type="term" value="C:membrane"/>
    <property type="evidence" value="ECO:0007669"/>
    <property type="project" value="UniProtKB-SubCell"/>
</dbReference>
<dbReference type="AlphaFoldDB" id="X1N136"/>
<evidence type="ECO:0000256" key="2">
    <source>
        <dbReference type="ARBA" id="ARBA00022692"/>
    </source>
</evidence>
<dbReference type="GO" id="GO:0055085">
    <property type="term" value="P:transmembrane transport"/>
    <property type="evidence" value="ECO:0007669"/>
    <property type="project" value="InterPro"/>
</dbReference>
<keyword evidence="2 5" id="KW-0812">Transmembrane</keyword>
<feature type="non-terminal residue" evidence="7">
    <location>
        <position position="1"/>
    </location>
</feature>
<gene>
    <name evidence="7" type="ORF">S06H3_49758</name>
</gene>
<dbReference type="PANTHER" id="PTHR43839">
    <property type="entry name" value="OPPC IN A BINDING PROTEIN-DEPENDENT TRANSPORT SYSTEM"/>
    <property type="match status" value="1"/>
</dbReference>
<dbReference type="PROSITE" id="PS50928">
    <property type="entry name" value="ABC_TM1"/>
    <property type="match status" value="1"/>
</dbReference>
<proteinExistence type="predicted"/>
<keyword evidence="4 5" id="KW-0472">Membrane</keyword>
<evidence type="ECO:0000256" key="4">
    <source>
        <dbReference type="ARBA" id="ARBA00023136"/>
    </source>
</evidence>
<evidence type="ECO:0000256" key="1">
    <source>
        <dbReference type="ARBA" id="ARBA00004141"/>
    </source>
</evidence>
<evidence type="ECO:0000256" key="3">
    <source>
        <dbReference type="ARBA" id="ARBA00022989"/>
    </source>
</evidence>
<name>X1N136_9ZZZZ</name>
<comment type="subcellular location">
    <subcellularLocation>
        <location evidence="1">Membrane</location>
        <topology evidence="1">Multi-pass membrane protein</topology>
    </subcellularLocation>
</comment>
<evidence type="ECO:0000256" key="5">
    <source>
        <dbReference type="SAM" id="Phobius"/>
    </source>
</evidence>
<feature type="domain" description="ABC transmembrane type-1" evidence="6">
    <location>
        <begin position="1"/>
        <end position="128"/>
    </location>
</feature>